<dbReference type="Pfam" id="PF19193">
    <property type="entry name" value="Tectonin"/>
    <property type="match status" value="1"/>
</dbReference>
<evidence type="ECO:0008006" key="5">
    <source>
        <dbReference type="Google" id="ProtNLM"/>
    </source>
</evidence>
<feature type="transmembrane region" description="Helical" evidence="2">
    <location>
        <begin position="252"/>
        <end position="274"/>
    </location>
</feature>
<accession>A0A397TCU2</accession>
<keyword evidence="2" id="KW-0472">Membrane</keyword>
<feature type="region of interest" description="Disordered" evidence="1">
    <location>
        <begin position="222"/>
        <end position="243"/>
    </location>
</feature>
<dbReference type="SMART" id="SM00706">
    <property type="entry name" value="TECPR"/>
    <property type="match status" value="6"/>
</dbReference>
<evidence type="ECO:0000256" key="2">
    <source>
        <dbReference type="SAM" id="Phobius"/>
    </source>
</evidence>
<keyword evidence="2" id="KW-1133">Transmembrane helix</keyword>
<dbReference type="AlphaFoldDB" id="A0A397TCU2"/>
<dbReference type="OrthoDB" id="166585at2759"/>
<keyword evidence="4" id="KW-1185">Reference proteome</keyword>
<comment type="caution">
    <text evidence="3">The sequence shown here is derived from an EMBL/GenBank/DDBJ whole genome shotgun (WGS) entry which is preliminary data.</text>
</comment>
<evidence type="ECO:0000256" key="1">
    <source>
        <dbReference type="SAM" id="MobiDB-lite"/>
    </source>
</evidence>
<evidence type="ECO:0000313" key="3">
    <source>
        <dbReference type="EMBL" id="RIA92714.1"/>
    </source>
</evidence>
<dbReference type="EMBL" id="QKYT01000119">
    <property type="protein sequence ID" value="RIA92714.1"/>
    <property type="molecule type" value="Genomic_DNA"/>
</dbReference>
<sequence length="292" mass="32224">MSWKQIEGNLVQLAVGRDEAWGIDAEDKIYRYKDGVFKQIPGLAMNVGVGADGTVWVVNRAMGIFSWNGFTWTKVDGFLVQISVGDKTHVMGVNNQNIIFTRSNGDINGIWISIAGSLADVSIASDGTTWGITKDKDVLRWDGISTWEIVNEKKLKQIYVSSQEYVVGVDDNNLIYQYVNNSWSRLEGSFNYIAISIDGTLWGIDSNNAVFTRPNNLVTNQPISPTTPTIPFGTDNRPGGGGSNDSNITKAIIGLSVGFGLTIVIVTIFIVMIMRRYKKSKILRIAKDSEEK</sequence>
<evidence type="ECO:0000313" key="4">
    <source>
        <dbReference type="Proteomes" id="UP000265703"/>
    </source>
</evidence>
<reference evidence="3 4" key="1">
    <citation type="submission" date="2018-06" db="EMBL/GenBank/DDBJ databases">
        <title>Comparative genomics reveals the genomic features of Rhizophagus irregularis, R. cerebriforme, R. diaphanum and Gigaspora rosea, and their symbiotic lifestyle signature.</title>
        <authorList>
            <person name="Morin E."/>
            <person name="San Clemente H."/>
            <person name="Chen E.C.H."/>
            <person name="De La Providencia I."/>
            <person name="Hainaut M."/>
            <person name="Kuo A."/>
            <person name="Kohler A."/>
            <person name="Murat C."/>
            <person name="Tang N."/>
            <person name="Roy S."/>
            <person name="Loubradou J."/>
            <person name="Henrissat B."/>
            <person name="Grigoriev I.V."/>
            <person name="Corradi N."/>
            <person name="Roux C."/>
            <person name="Martin F.M."/>
        </authorList>
    </citation>
    <scope>NUCLEOTIDE SEQUENCE [LARGE SCALE GENOMIC DNA]</scope>
    <source>
        <strain evidence="3 4">DAOM 227022</strain>
    </source>
</reference>
<name>A0A397TCU2_9GLOM</name>
<dbReference type="InterPro" id="IPR006624">
    <property type="entry name" value="Beta-propeller_rpt_TECPR"/>
</dbReference>
<proteinExistence type="predicted"/>
<protein>
    <recommendedName>
        <fullName evidence="5">Regulator of chromosome condensation 1/beta-lactamase-inhibitor protein II</fullName>
    </recommendedName>
</protein>
<organism evidence="3 4">
    <name type="scientific">Glomus cerebriforme</name>
    <dbReference type="NCBI Taxonomy" id="658196"/>
    <lineage>
        <taxon>Eukaryota</taxon>
        <taxon>Fungi</taxon>
        <taxon>Fungi incertae sedis</taxon>
        <taxon>Mucoromycota</taxon>
        <taxon>Glomeromycotina</taxon>
        <taxon>Glomeromycetes</taxon>
        <taxon>Glomerales</taxon>
        <taxon>Glomeraceae</taxon>
        <taxon>Glomus</taxon>
    </lineage>
</organism>
<gene>
    <name evidence="3" type="ORF">C1645_764264</name>
</gene>
<keyword evidence="2" id="KW-0812">Transmembrane</keyword>
<dbReference type="Proteomes" id="UP000265703">
    <property type="component" value="Unassembled WGS sequence"/>
</dbReference>